<keyword evidence="3" id="KW-0175">Coiled coil</keyword>
<dbReference type="Pfam" id="PF25973">
    <property type="entry name" value="BSH_CzcB"/>
    <property type="match status" value="1"/>
</dbReference>
<dbReference type="EMBL" id="RBRY01000025">
    <property type="protein sequence ID" value="RMR62409.1"/>
    <property type="molecule type" value="Genomic_DNA"/>
</dbReference>
<dbReference type="Proteomes" id="UP000278332">
    <property type="component" value="Unassembled WGS sequence"/>
</dbReference>
<keyword evidence="2" id="KW-0813">Transport</keyword>
<sequence>MIAGRRKRVWIVLVLGVVLALVWVMRSRPQAPVAEPVSNLSSLSVEVTRAQWRPWPDELTASGRLLPWQEALISAETGSLRIASINADIGDRVRKGQVLATLAQDSLQAEQSRQQATVEQARANLQKAQSDVRRAEVVGVTGVLSAQQSEQYRIALATAKAELGVASADMQSIRIRLGQTRIVAVDDGIVSSRTALLGNVVNAGTELFRLVREGRIEWQAELDARQLLQVKPGQHAQLTLPDGQSVSGQVRLLSPILDNNTGRALVYVALESGSAARSGMYASGRIELPARPALTVPDTAVFLRDGRSWVFTVGADERVAQRQVHVGRRRDNAVEIVSGLDERQTIVRSGGAFLSDGVHVTPVAAGAVQP</sequence>
<gene>
    <name evidence="6" type="ORF">ALP84_01738</name>
</gene>
<evidence type="ECO:0000259" key="4">
    <source>
        <dbReference type="Pfam" id="PF25973"/>
    </source>
</evidence>
<evidence type="ECO:0000256" key="2">
    <source>
        <dbReference type="ARBA" id="ARBA00022448"/>
    </source>
</evidence>
<dbReference type="SUPFAM" id="SSF111369">
    <property type="entry name" value="HlyD-like secretion proteins"/>
    <property type="match status" value="1"/>
</dbReference>
<dbReference type="Gene3D" id="2.40.50.100">
    <property type="match status" value="1"/>
</dbReference>
<evidence type="ECO:0000313" key="6">
    <source>
        <dbReference type="EMBL" id="RMR62409.1"/>
    </source>
</evidence>
<feature type="domain" description="CzcB-like barrel-sandwich hybrid" evidence="4">
    <location>
        <begin position="82"/>
        <end position="210"/>
    </location>
</feature>
<dbReference type="PANTHER" id="PTHR30469">
    <property type="entry name" value="MULTIDRUG RESISTANCE PROTEIN MDTA"/>
    <property type="match status" value="1"/>
</dbReference>
<evidence type="ECO:0000256" key="1">
    <source>
        <dbReference type="ARBA" id="ARBA00009477"/>
    </source>
</evidence>
<dbReference type="GO" id="GO:0015562">
    <property type="term" value="F:efflux transmembrane transporter activity"/>
    <property type="evidence" value="ECO:0007669"/>
    <property type="project" value="TreeGrafter"/>
</dbReference>
<dbReference type="Pfam" id="PF25989">
    <property type="entry name" value="YknX_C"/>
    <property type="match status" value="1"/>
</dbReference>
<evidence type="ECO:0000256" key="3">
    <source>
        <dbReference type="SAM" id="Coils"/>
    </source>
</evidence>
<dbReference type="Gene3D" id="2.40.30.170">
    <property type="match status" value="1"/>
</dbReference>
<evidence type="ECO:0000259" key="5">
    <source>
        <dbReference type="Pfam" id="PF25989"/>
    </source>
</evidence>
<reference evidence="6 7" key="1">
    <citation type="submission" date="2018-08" db="EMBL/GenBank/DDBJ databases">
        <title>Recombination of ecologically and evolutionarily significant loci maintains genetic cohesion in the Pseudomonas syringae species complex.</title>
        <authorList>
            <person name="Dillon M."/>
            <person name="Thakur S."/>
            <person name="Almeida R.N.D."/>
            <person name="Weir B.S."/>
            <person name="Guttman D.S."/>
        </authorList>
    </citation>
    <scope>NUCLEOTIDE SEQUENCE [LARGE SCALE GENOMIC DNA]</scope>
    <source>
        <strain evidence="6 7">ICMP 6917</strain>
    </source>
</reference>
<organism evidence="6 7">
    <name type="scientific">Pseudomonas cichorii</name>
    <dbReference type="NCBI Taxonomy" id="36746"/>
    <lineage>
        <taxon>Bacteria</taxon>
        <taxon>Pseudomonadati</taxon>
        <taxon>Pseudomonadota</taxon>
        <taxon>Gammaproteobacteria</taxon>
        <taxon>Pseudomonadales</taxon>
        <taxon>Pseudomonadaceae</taxon>
        <taxon>Pseudomonas</taxon>
    </lineage>
</organism>
<comment type="caution">
    <text evidence="6">The sequence shown here is derived from an EMBL/GenBank/DDBJ whole genome shotgun (WGS) entry which is preliminary data.</text>
</comment>
<dbReference type="NCBIfam" id="TIGR01730">
    <property type="entry name" value="RND_mfp"/>
    <property type="match status" value="1"/>
</dbReference>
<dbReference type="InterPro" id="IPR006143">
    <property type="entry name" value="RND_pump_MFP"/>
</dbReference>
<name>A0A3M4WFI1_PSECI</name>
<dbReference type="Gene3D" id="1.10.287.470">
    <property type="entry name" value="Helix hairpin bin"/>
    <property type="match status" value="1"/>
</dbReference>
<dbReference type="Gene3D" id="2.40.420.20">
    <property type="match status" value="1"/>
</dbReference>
<feature type="domain" description="YknX-like C-terminal permuted SH3-like" evidence="5">
    <location>
        <begin position="293"/>
        <end position="361"/>
    </location>
</feature>
<dbReference type="InterPro" id="IPR058637">
    <property type="entry name" value="YknX-like_C"/>
</dbReference>
<dbReference type="PANTHER" id="PTHR30469:SF15">
    <property type="entry name" value="HLYD FAMILY OF SECRETION PROTEINS"/>
    <property type="match status" value="1"/>
</dbReference>
<accession>A0A3M4WFI1</accession>
<protein>
    <submittedName>
        <fullName evidence="6">Secretion protein HlyD</fullName>
    </submittedName>
</protein>
<dbReference type="GO" id="GO:1990281">
    <property type="term" value="C:efflux pump complex"/>
    <property type="evidence" value="ECO:0007669"/>
    <property type="project" value="TreeGrafter"/>
</dbReference>
<evidence type="ECO:0000313" key="7">
    <source>
        <dbReference type="Proteomes" id="UP000278332"/>
    </source>
</evidence>
<dbReference type="AlphaFoldDB" id="A0A3M4WFI1"/>
<dbReference type="InterPro" id="IPR058647">
    <property type="entry name" value="BSH_CzcB-like"/>
</dbReference>
<feature type="coiled-coil region" evidence="3">
    <location>
        <begin position="104"/>
        <end position="138"/>
    </location>
</feature>
<dbReference type="FunFam" id="2.40.420.20:FF:000006">
    <property type="entry name" value="RND family efflux transporter MFP subunit"/>
    <property type="match status" value="1"/>
</dbReference>
<comment type="similarity">
    <text evidence="1">Belongs to the membrane fusion protein (MFP) (TC 8.A.1) family.</text>
</comment>
<proteinExistence type="inferred from homology"/>